<proteinExistence type="predicted"/>
<organism evidence="1 2">
    <name type="scientific">Gracilibacillus pellucidus</name>
    <dbReference type="NCBI Taxonomy" id="3095368"/>
    <lineage>
        <taxon>Bacteria</taxon>
        <taxon>Bacillati</taxon>
        <taxon>Bacillota</taxon>
        <taxon>Bacilli</taxon>
        <taxon>Bacillales</taxon>
        <taxon>Bacillaceae</taxon>
        <taxon>Gracilibacillus</taxon>
    </lineage>
</organism>
<gene>
    <name evidence="1" type="ORF">SH601_06655</name>
</gene>
<dbReference type="Proteomes" id="UP001277972">
    <property type="component" value="Unassembled WGS sequence"/>
</dbReference>
<keyword evidence="2" id="KW-1185">Reference proteome</keyword>
<sequence>MKGIFKKREKNFTSNEAESNLDVILDVEEGGIYHRQLQMIDLTKKDLIMLKQIKPLVEENIQEIVEQFYENLDHEETLIEIIDQNSSRERLKKTLTNHIQEMFNGKIDTPFYQARIKIAHIHFKIGLQPKWYMGAFQDLFNSLLKILDKGLPDKEVFQQAISATSKILNLEQQLVLEAYEKEVQQVHDRQEAEKNELHQQINATSEELAAVFQEAKASTEQLVVQLQDILHSAQQGTATSENVEKTSRERSHDVRLQEQDMENIESKMQGIKKESASLADISHQIESIVSMVTEIAEQTNLLALNAAIEAARAGEEGKGFAVVADEVRKLAEQTKDSVTNVTGLIEMTEKQVEKVNDYVTDVQQSVSTGTSNMRTIYQFFEELVEKMNQAKSQNTTIEKEVETFFHQLDNVNESFGQISTAMDDLVTLTNQE</sequence>
<reference evidence="1" key="1">
    <citation type="submission" date="2023-11" db="EMBL/GenBank/DDBJ databases">
        <title>Gracilibacillus pellucida a moderately halophilic bacterium isolated from saline soil in Xinjiang province.</title>
        <authorList>
            <person name="Zhang Z."/>
            <person name="Tan F."/>
            <person name="Wang Y."/>
            <person name="Xia M."/>
        </authorList>
    </citation>
    <scope>NUCLEOTIDE SEQUENCE</scope>
    <source>
        <strain evidence="1">S3-1-1</strain>
    </source>
</reference>
<protein>
    <submittedName>
        <fullName evidence="1">Globin-coupled sensor protein</fullName>
    </submittedName>
</protein>
<evidence type="ECO:0000313" key="1">
    <source>
        <dbReference type="EMBL" id="MDX8045666.1"/>
    </source>
</evidence>
<accession>A0ACC6M3X4</accession>
<name>A0ACC6M3X4_9BACI</name>
<dbReference type="EMBL" id="JAWZSR010000003">
    <property type="protein sequence ID" value="MDX8045666.1"/>
    <property type="molecule type" value="Genomic_DNA"/>
</dbReference>
<evidence type="ECO:0000313" key="2">
    <source>
        <dbReference type="Proteomes" id="UP001277972"/>
    </source>
</evidence>
<comment type="caution">
    <text evidence="1">The sequence shown here is derived from an EMBL/GenBank/DDBJ whole genome shotgun (WGS) entry which is preliminary data.</text>
</comment>